<organism evidence="2 3">
    <name type="scientific">Halobium palmae</name>
    <dbReference type="NCBI Taxonomy" id="1776492"/>
    <lineage>
        <taxon>Archaea</taxon>
        <taxon>Methanobacteriati</taxon>
        <taxon>Methanobacteriota</taxon>
        <taxon>Stenosarchaea group</taxon>
        <taxon>Halobacteria</taxon>
        <taxon>Halobacteriales</taxon>
        <taxon>Haloferacaceae</taxon>
        <taxon>Halobium</taxon>
    </lineage>
</organism>
<evidence type="ECO:0000313" key="2">
    <source>
        <dbReference type="EMBL" id="MFC6722850.1"/>
    </source>
</evidence>
<name>A0ABD5RTU7_9EURY</name>
<comment type="caution">
    <text evidence="2">The sequence shown here is derived from an EMBL/GenBank/DDBJ whole genome shotgun (WGS) entry which is preliminary data.</text>
</comment>
<dbReference type="EMBL" id="JBHSWU010000001">
    <property type="protein sequence ID" value="MFC6722850.1"/>
    <property type="molecule type" value="Genomic_DNA"/>
</dbReference>
<proteinExistence type="predicted"/>
<keyword evidence="3" id="KW-1185">Reference proteome</keyword>
<protein>
    <submittedName>
        <fullName evidence="2">Uncharacterized protein</fullName>
    </submittedName>
</protein>
<dbReference type="AlphaFoldDB" id="A0ABD5RTU7"/>
<reference evidence="2 3" key="1">
    <citation type="journal article" date="2019" name="Int. J. Syst. Evol. Microbiol.">
        <title>The Global Catalogue of Microorganisms (GCM) 10K type strain sequencing project: providing services to taxonomists for standard genome sequencing and annotation.</title>
        <authorList>
            <consortium name="The Broad Institute Genomics Platform"/>
            <consortium name="The Broad Institute Genome Sequencing Center for Infectious Disease"/>
            <person name="Wu L."/>
            <person name="Ma J."/>
        </authorList>
    </citation>
    <scope>NUCLEOTIDE SEQUENCE [LARGE SCALE GENOMIC DNA]</scope>
    <source>
        <strain evidence="2 3">NBRC 111368</strain>
    </source>
</reference>
<evidence type="ECO:0000313" key="3">
    <source>
        <dbReference type="Proteomes" id="UP001596328"/>
    </source>
</evidence>
<evidence type="ECO:0000256" key="1">
    <source>
        <dbReference type="SAM" id="MobiDB-lite"/>
    </source>
</evidence>
<sequence length="256" mass="28895">MTTNSPNRNQQKRNPKTESSGTIAIPPQVYAQVEALRQSGIVNMVTEVHAGLNHFDFIEARQWLESNPERYLKGINRGFKPTDANAVEEMDPHVLADSIPDQRPPSSRGDATTFHEKRLLDHLESLRRFDTEANTYYEDGSWRETAPLTEEELELADLFDIAADCEPRQCYRNALLTAATFGESHDLQYVEGYVMANSFTSPIKHAWVELNEKVVELTFPEGPVPESNAVYLGIEFPVEDVIAKIYNEGVAEPLVE</sequence>
<feature type="region of interest" description="Disordered" evidence="1">
    <location>
        <begin position="1"/>
        <end position="24"/>
    </location>
</feature>
<accession>A0ABD5RTU7</accession>
<gene>
    <name evidence="2" type="ORF">ACFQE1_00195</name>
</gene>
<dbReference type="Proteomes" id="UP001596328">
    <property type="component" value="Unassembled WGS sequence"/>
</dbReference>